<dbReference type="GO" id="GO:0008080">
    <property type="term" value="F:N-acetyltransferase activity"/>
    <property type="evidence" value="ECO:0007669"/>
    <property type="project" value="TreeGrafter"/>
</dbReference>
<evidence type="ECO:0000313" key="1">
    <source>
        <dbReference type="EMBL" id="KAF2425555.1"/>
    </source>
</evidence>
<proteinExistence type="predicted"/>
<sequence>MFYQPDSFRNYVRLAGIKSPEVHRAIPPVEAANFVSGTAIDTRSAVGFPNDEMGLFVNGVTNSMIVTIPSPLPGVKRPGNERGPRVRNLGSVQRSFQGQPLGLLRYVPSISRWTAGKISQKRDYSYKVSNLGAFDAVAPLYSAGNDHCQVTKMVFSQSADAVGAPMTITVVTVEGRSMIILILWQLGALGIPFEQESNFVDGISAFLEEDFGSLD</sequence>
<dbReference type="EMBL" id="MU007069">
    <property type="protein sequence ID" value="KAF2425555.1"/>
    <property type="molecule type" value="Genomic_DNA"/>
</dbReference>
<gene>
    <name evidence="1" type="ORF">EJ08DRAFT_700359</name>
</gene>
<dbReference type="OrthoDB" id="2150604at2759"/>
<dbReference type="PANTHER" id="PTHR28037:SF1">
    <property type="entry name" value="ALCOHOL O-ACETYLTRANSFERASE 1-RELATED"/>
    <property type="match status" value="1"/>
</dbReference>
<organism evidence="1 2">
    <name type="scientific">Tothia fuscella</name>
    <dbReference type="NCBI Taxonomy" id="1048955"/>
    <lineage>
        <taxon>Eukaryota</taxon>
        <taxon>Fungi</taxon>
        <taxon>Dikarya</taxon>
        <taxon>Ascomycota</taxon>
        <taxon>Pezizomycotina</taxon>
        <taxon>Dothideomycetes</taxon>
        <taxon>Pleosporomycetidae</taxon>
        <taxon>Venturiales</taxon>
        <taxon>Cylindrosympodiaceae</taxon>
        <taxon>Tothia</taxon>
    </lineage>
</organism>
<comment type="caution">
    <text evidence="1">The sequence shown here is derived from an EMBL/GenBank/DDBJ whole genome shotgun (WGS) entry which is preliminary data.</text>
</comment>
<dbReference type="AlphaFoldDB" id="A0A9P4NKS9"/>
<dbReference type="Proteomes" id="UP000800235">
    <property type="component" value="Unassembled WGS sequence"/>
</dbReference>
<dbReference type="PANTHER" id="PTHR28037">
    <property type="entry name" value="ALCOHOL O-ACETYLTRANSFERASE 1-RELATED"/>
    <property type="match status" value="1"/>
</dbReference>
<name>A0A9P4NKS9_9PEZI</name>
<accession>A0A9P4NKS9</accession>
<reference evidence="1" key="1">
    <citation type="journal article" date="2020" name="Stud. Mycol.">
        <title>101 Dothideomycetes genomes: a test case for predicting lifestyles and emergence of pathogens.</title>
        <authorList>
            <person name="Haridas S."/>
            <person name="Albert R."/>
            <person name="Binder M."/>
            <person name="Bloem J."/>
            <person name="Labutti K."/>
            <person name="Salamov A."/>
            <person name="Andreopoulos B."/>
            <person name="Baker S."/>
            <person name="Barry K."/>
            <person name="Bills G."/>
            <person name="Bluhm B."/>
            <person name="Cannon C."/>
            <person name="Castanera R."/>
            <person name="Culley D."/>
            <person name="Daum C."/>
            <person name="Ezra D."/>
            <person name="Gonzalez J."/>
            <person name="Henrissat B."/>
            <person name="Kuo A."/>
            <person name="Liang C."/>
            <person name="Lipzen A."/>
            <person name="Lutzoni F."/>
            <person name="Magnuson J."/>
            <person name="Mondo S."/>
            <person name="Nolan M."/>
            <person name="Ohm R."/>
            <person name="Pangilinan J."/>
            <person name="Park H.-J."/>
            <person name="Ramirez L."/>
            <person name="Alfaro M."/>
            <person name="Sun H."/>
            <person name="Tritt A."/>
            <person name="Yoshinaga Y."/>
            <person name="Zwiers L.-H."/>
            <person name="Turgeon B."/>
            <person name="Goodwin S."/>
            <person name="Spatafora J."/>
            <person name="Crous P."/>
            <person name="Grigoriev I."/>
        </authorList>
    </citation>
    <scope>NUCLEOTIDE SEQUENCE</scope>
    <source>
        <strain evidence="1">CBS 130266</strain>
    </source>
</reference>
<dbReference type="InterPro" id="IPR052058">
    <property type="entry name" value="Alcohol_O-acetyltransferase"/>
</dbReference>
<keyword evidence="2" id="KW-1185">Reference proteome</keyword>
<evidence type="ECO:0000313" key="2">
    <source>
        <dbReference type="Proteomes" id="UP000800235"/>
    </source>
</evidence>
<protein>
    <submittedName>
        <fullName evidence="1">Uncharacterized protein</fullName>
    </submittedName>
</protein>